<feature type="domain" description="C2H2-type" evidence="3">
    <location>
        <begin position="43"/>
        <end position="72"/>
    </location>
</feature>
<dbReference type="SMART" id="SM00355">
    <property type="entry name" value="ZnF_C2H2"/>
    <property type="match status" value="2"/>
</dbReference>
<dbReference type="AlphaFoldDB" id="A0A8B8AUW3"/>
<dbReference type="Proteomes" id="UP000694844">
    <property type="component" value="Chromosome 7"/>
</dbReference>
<dbReference type="Gene3D" id="3.30.160.60">
    <property type="entry name" value="Classic Zinc Finger"/>
    <property type="match status" value="1"/>
</dbReference>
<dbReference type="GO" id="GO:0008270">
    <property type="term" value="F:zinc ion binding"/>
    <property type="evidence" value="ECO:0007669"/>
    <property type="project" value="UniProtKB-KW"/>
</dbReference>
<evidence type="ECO:0000256" key="2">
    <source>
        <dbReference type="SAM" id="MobiDB-lite"/>
    </source>
</evidence>
<dbReference type="KEGG" id="cvn:111105105"/>
<feature type="compositionally biased region" description="Polar residues" evidence="2">
    <location>
        <begin position="80"/>
        <end position="91"/>
    </location>
</feature>
<feature type="region of interest" description="Disordered" evidence="2">
    <location>
        <begin position="61"/>
        <end position="183"/>
    </location>
</feature>
<evidence type="ECO:0000256" key="1">
    <source>
        <dbReference type="PROSITE-ProRule" id="PRU00042"/>
    </source>
</evidence>
<name>A0A8B8AUW3_CRAVI</name>
<dbReference type="PROSITE" id="PS50157">
    <property type="entry name" value="ZINC_FINGER_C2H2_2"/>
    <property type="match status" value="1"/>
</dbReference>
<dbReference type="OrthoDB" id="6134447at2759"/>
<organism evidence="4 5">
    <name type="scientific">Crassostrea virginica</name>
    <name type="common">Eastern oyster</name>
    <dbReference type="NCBI Taxonomy" id="6565"/>
    <lineage>
        <taxon>Eukaryota</taxon>
        <taxon>Metazoa</taxon>
        <taxon>Spiralia</taxon>
        <taxon>Lophotrochozoa</taxon>
        <taxon>Mollusca</taxon>
        <taxon>Bivalvia</taxon>
        <taxon>Autobranchia</taxon>
        <taxon>Pteriomorphia</taxon>
        <taxon>Ostreida</taxon>
        <taxon>Ostreoidea</taxon>
        <taxon>Ostreidae</taxon>
        <taxon>Crassostrea</taxon>
    </lineage>
</organism>
<keyword evidence="1" id="KW-0863">Zinc-finger</keyword>
<feature type="compositionally biased region" description="Polar residues" evidence="2">
    <location>
        <begin position="101"/>
        <end position="113"/>
    </location>
</feature>
<feature type="compositionally biased region" description="Acidic residues" evidence="2">
    <location>
        <begin position="141"/>
        <end position="163"/>
    </location>
</feature>
<evidence type="ECO:0000313" key="4">
    <source>
        <dbReference type="Proteomes" id="UP000694844"/>
    </source>
</evidence>
<sequence length="242" mass="27673">MPLTKLTPRKEAKCPMCRLKTYDMAEMTRHITECGLKHVERRFSCDREDCDFATNKMGNLTRHKKRHTEQEEHSVGKVRQSPSPRCLNQNDKSGRGDNCPPASSNAKSSTTGNADEGKVGSDEEWIDADPGDLQSIIGDVSETENEKEKEEEEPDEKRDEEDASIGRMIRKPTTPMPIFAPKRKDPLVSYSGLPAHPLVRRPQIPVTSTQTEKKVRRVEWTIAKWREGEKDMERIVTIEENW</sequence>
<protein>
    <submittedName>
        <fullName evidence="5">Uncharacterized protein LOC111105105</fullName>
    </submittedName>
</protein>
<evidence type="ECO:0000259" key="3">
    <source>
        <dbReference type="PROSITE" id="PS50157"/>
    </source>
</evidence>
<keyword evidence="1" id="KW-0862">Zinc</keyword>
<evidence type="ECO:0000313" key="5">
    <source>
        <dbReference type="RefSeq" id="XP_022294985.1"/>
    </source>
</evidence>
<keyword evidence="1" id="KW-0479">Metal-binding</keyword>
<dbReference type="RefSeq" id="XP_022294985.1">
    <property type="nucleotide sequence ID" value="XM_022439277.1"/>
</dbReference>
<gene>
    <name evidence="5" type="primary">LOC111105105</name>
</gene>
<dbReference type="InterPro" id="IPR013087">
    <property type="entry name" value="Znf_C2H2_type"/>
</dbReference>
<accession>A0A8B8AUW3</accession>
<proteinExistence type="predicted"/>
<keyword evidence="4" id="KW-1185">Reference proteome</keyword>
<dbReference type="GeneID" id="111105105"/>
<reference evidence="5" key="1">
    <citation type="submission" date="2025-08" db="UniProtKB">
        <authorList>
            <consortium name="RefSeq"/>
        </authorList>
    </citation>
    <scope>IDENTIFICATION</scope>
    <source>
        <tissue evidence="5">Whole sample</tissue>
    </source>
</reference>